<dbReference type="AlphaFoldDB" id="A0A0V1D1J5"/>
<comment type="caution">
    <text evidence="2">The sequence shown here is derived from an EMBL/GenBank/DDBJ whole genome shotgun (WGS) entry which is preliminary data.</text>
</comment>
<evidence type="ECO:0000256" key="1">
    <source>
        <dbReference type="SAM" id="MobiDB-lite"/>
    </source>
</evidence>
<proteinExistence type="predicted"/>
<sequence length="261" mass="28772">MKKKRSTSVGRSEGGVERDSGGGTDWNIKAKGKVDSAAAVRPPSKRSLLPTTLLLFNNRAGWQTGSYRCLGRNLIERGIWRRNATLRPACKCNVEPLMRTFGSQTENGIPRELVKIGQEVARQLEVDNAIEQVNCVHQKRLIEKPNAGPSRGVIVNTTVSGQARTTSNTCSASHLSYNTGVGQLVNSWSAFHDGNRISKQFFLQFRRPLSVNDPIISTVTVQLTVCREIFAQKKKITSTCCATPTPIESWPIRSASLVLHQ</sequence>
<name>A0A0V1D1J5_TRIBR</name>
<evidence type="ECO:0000313" key="2">
    <source>
        <dbReference type="EMBL" id="KRY55354.1"/>
    </source>
</evidence>
<gene>
    <name evidence="2" type="ORF">T03_17074</name>
</gene>
<dbReference type="Proteomes" id="UP000054653">
    <property type="component" value="Unassembled WGS sequence"/>
</dbReference>
<dbReference type="OrthoDB" id="10272713at2759"/>
<evidence type="ECO:0000313" key="3">
    <source>
        <dbReference type="Proteomes" id="UP000054653"/>
    </source>
</evidence>
<protein>
    <submittedName>
        <fullName evidence="2">Uncharacterized protein</fullName>
    </submittedName>
</protein>
<dbReference type="EMBL" id="JYDI01000057">
    <property type="protein sequence ID" value="KRY55354.1"/>
    <property type="molecule type" value="Genomic_DNA"/>
</dbReference>
<accession>A0A0V1D1J5</accession>
<keyword evidence="3" id="KW-1185">Reference proteome</keyword>
<organism evidence="2 3">
    <name type="scientific">Trichinella britovi</name>
    <name type="common">Parasitic roundworm</name>
    <dbReference type="NCBI Taxonomy" id="45882"/>
    <lineage>
        <taxon>Eukaryota</taxon>
        <taxon>Metazoa</taxon>
        <taxon>Ecdysozoa</taxon>
        <taxon>Nematoda</taxon>
        <taxon>Enoplea</taxon>
        <taxon>Dorylaimia</taxon>
        <taxon>Trichinellida</taxon>
        <taxon>Trichinellidae</taxon>
        <taxon>Trichinella</taxon>
    </lineage>
</organism>
<feature type="region of interest" description="Disordered" evidence="1">
    <location>
        <begin position="1"/>
        <end position="28"/>
    </location>
</feature>
<reference evidence="2 3" key="1">
    <citation type="submission" date="2015-01" db="EMBL/GenBank/DDBJ databases">
        <title>Evolution of Trichinella species and genotypes.</title>
        <authorList>
            <person name="Korhonen P.K."/>
            <person name="Edoardo P."/>
            <person name="Giuseppe L.R."/>
            <person name="Gasser R.B."/>
        </authorList>
    </citation>
    <scope>NUCLEOTIDE SEQUENCE [LARGE SCALE GENOMIC DNA]</scope>
    <source>
        <strain evidence="2">ISS120</strain>
    </source>
</reference>